<evidence type="ECO:0000259" key="2">
    <source>
        <dbReference type="Pfam" id="PF21762"/>
    </source>
</evidence>
<feature type="compositionally biased region" description="Low complexity" evidence="1">
    <location>
        <begin position="606"/>
        <end position="618"/>
    </location>
</feature>
<sequence length="714" mass="78562">MPDSAARLARLRNSVQSDLDVLPHRPPPEPETISDDDTSGGVTLQDPPDKQPTPSSVADSVPSSAPPLTLKQAAKEKGTSDANTERRFVWKQGAASSYSLGSQPKLSALPTTKLARTNLTKGGLAQQKYFTPIAALAKYPYQFCNKSCMQDIASAFFDAGKFWAREWDLYYVWDIEETKPLILVSETQFEHLLKEINSALNLGLRITHQQREDGLVNRFPDHPRCLPRYLGRTHSKEEYDSMTANVPSATWRVAGEPAAPSLQARTLEDFKQMMEEMWELTKNKSKAVKEKKRLERINKQKTFTDQFKRAQRYLGLRATAQTGQLPTVPAAIDPSLPAPFQFDRSVVFVCVDVESYERAHHKITEIGIATLDTRDLADVAPGPDGVKWRAKIRAQHFRIQNHAHLVNSEFVSGCPDRFDFGQSTWTTLDEAPSRVADCFKPPFAARSDPSVEYAEEQRNLIFLGHDTITDVKYLQQMGFDPLKLPNLLEAHDTATMYRVWRREQNPTKLGNILYDFDIPGFNLHNAGNDAVFTIQAMLGICVREATIRGSPESKNMREEQKVAKLAQVQAEAKQAAEDLAFGWSDHEADGDGGGPEPIVIKETPITTNGSQGNGSSSTNGGGLCRGRGGGSIGSGRPASQGNGGHQGHSSFDGASARGGRQHPGRPQPSVRARDQGSGRGGGRGRARNTTDTPLLNDDFGASRPQVCNCLIDIS</sequence>
<dbReference type="Proteomes" id="UP000799291">
    <property type="component" value="Unassembled WGS sequence"/>
</dbReference>
<dbReference type="PANTHER" id="PTHR28083:SF1">
    <property type="entry name" value="GOOD FOR FULL DBP5 ACTIVITY PROTEIN 2"/>
    <property type="match status" value="1"/>
</dbReference>
<evidence type="ECO:0000313" key="3">
    <source>
        <dbReference type="EMBL" id="KAF2676255.1"/>
    </source>
</evidence>
<dbReference type="GO" id="GO:0003676">
    <property type="term" value="F:nucleic acid binding"/>
    <property type="evidence" value="ECO:0007669"/>
    <property type="project" value="InterPro"/>
</dbReference>
<dbReference type="InterPro" id="IPR040151">
    <property type="entry name" value="Gfd2/YDR514C-like"/>
</dbReference>
<dbReference type="InterPro" id="IPR048519">
    <property type="entry name" value="Gfd2/YDR514C-like_C"/>
</dbReference>
<feature type="compositionally biased region" description="Basic and acidic residues" evidence="1">
    <location>
        <begin position="73"/>
        <end position="85"/>
    </location>
</feature>
<dbReference type="Gene3D" id="3.30.420.10">
    <property type="entry name" value="Ribonuclease H-like superfamily/Ribonuclease H"/>
    <property type="match status" value="1"/>
</dbReference>
<gene>
    <name evidence="3" type="ORF">K458DRAFT_322373</name>
</gene>
<protein>
    <recommendedName>
        <fullName evidence="2">Gfd2/YDR514C-like C-terminal domain-containing protein</fullName>
    </recommendedName>
</protein>
<dbReference type="GO" id="GO:0005634">
    <property type="term" value="C:nucleus"/>
    <property type="evidence" value="ECO:0007669"/>
    <property type="project" value="TreeGrafter"/>
</dbReference>
<dbReference type="AlphaFoldDB" id="A0A6G1IDP9"/>
<evidence type="ECO:0000256" key="1">
    <source>
        <dbReference type="SAM" id="MobiDB-lite"/>
    </source>
</evidence>
<feature type="compositionally biased region" description="Gly residues" evidence="1">
    <location>
        <begin position="619"/>
        <end position="633"/>
    </location>
</feature>
<dbReference type="InterPro" id="IPR012337">
    <property type="entry name" value="RNaseH-like_sf"/>
</dbReference>
<organism evidence="3 4">
    <name type="scientific">Lentithecium fluviatile CBS 122367</name>
    <dbReference type="NCBI Taxonomy" id="1168545"/>
    <lineage>
        <taxon>Eukaryota</taxon>
        <taxon>Fungi</taxon>
        <taxon>Dikarya</taxon>
        <taxon>Ascomycota</taxon>
        <taxon>Pezizomycotina</taxon>
        <taxon>Dothideomycetes</taxon>
        <taxon>Pleosporomycetidae</taxon>
        <taxon>Pleosporales</taxon>
        <taxon>Massarineae</taxon>
        <taxon>Lentitheciaceae</taxon>
        <taxon>Lentithecium</taxon>
    </lineage>
</organism>
<dbReference type="Pfam" id="PF21762">
    <property type="entry name" value="DEDDh_C"/>
    <property type="match status" value="1"/>
</dbReference>
<dbReference type="PANTHER" id="PTHR28083">
    <property type="entry name" value="GOOD FOR FULL DBP5 ACTIVITY PROTEIN 2"/>
    <property type="match status" value="1"/>
</dbReference>
<keyword evidence="4" id="KW-1185">Reference proteome</keyword>
<evidence type="ECO:0000313" key="4">
    <source>
        <dbReference type="Proteomes" id="UP000799291"/>
    </source>
</evidence>
<name>A0A6G1IDP9_9PLEO</name>
<dbReference type="InterPro" id="IPR036397">
    <property type="entry name" value="RNaseH_sf"/>
</dbReference>
<dbReference type="OrthoDB" id="5953249at2759"/>
<feature type="region of interest" description="Disordered" evidence="1">
    <location>
        <begin position="584"/>
        <end position="702"/>
    </location>
</feature>
<reference evidence="3" key="1">
    <citation type="journal article" date="2020" name="Stud. Mycol.">
        <title>101 Dothideomycetes genomes: a test case for predicting lifestyles and emergence of pathogens.</title>
        <authorList>
            <person name="Haridas S."/>
            <person name="Albert R."/>
            <person name="Binder M."/>
            <person name="Bloem J."/>
            <person name="Labutti K."/>
            <person name="Salamov A."/>
            <person name="Andreopoulos B."/>
            <person name="Baker S."/>
            <person name="Barry K."/>
            <person name="Bills G."/>
            <person name="Bluhm B."/>
            <person name="Cannon C."/>
            <person name="Castanera R."/>
            <person name="Culley D."/>
            <person name="Daum C."/>
            <person name="Ezra D."/>
            <person name="Gonzalez J."/>
            <person name="Henrissat B."/>
            <person name="Kuo A."/>
            <person name="Liang C."/>
            <person name="Lipzen A."/>
            <person name="Lutzoni F."/>
            <person name="Magnuson J."/>
            <person name="Mondo S."/>
            <person name="Nolan M."/>
            <person name="Ohm R."/>
            <person name="Pangilinan J."/>
            <person name="Park H.-J."/>
            <person name="Ramirez L."/>
            <person name="Alfaro M."/>
            <person name="Sun H."/>
            <person name="Tritt A."/>
            <person name="Yoshinaga Y."/>
            <person name="Zwiers L.-H."/>
            <person name="Turgeon B."/>
            <person name="Goodwin S."/>
            <person name="Spatafora J."/>
            <person name="Crous P."/>
            <person name="Grigoriev I."/>
        </authorList>
    </citation>
    <scope>NUCLEOTIDE SEQUENCE</scope>
    <source>
        <strain evidence="3">CBS 122367</strain>
    </source>
</reference>
<feature type="compositionally biased region" description="Low complexity" evidence="1">
    <location>
        <begin position="52"/>
        <end position="67"/>
    </location>
</feature>
<feature type="region of interest" description="Disordered" evidence="1">
    <location>
        <begin position="1"/>
        <end position="85"/>
    </location>
</feature>
<accession>A0A6G1IDP9</accession>
<proteinExistence type="predicted"/>
<feature type="domain" description="Gfd2/YDR514C-like C-terminal" evidence="2">
    <location>
        <begin position="347"/>
        <end position="539"/>
    </location>
</feature>
<dbReference type="EMBL" id="MU005637">
    <property type="protein sequence ID" value="KAF2676255.1"/>
    <property type="molecule type" value="Genomic_DNA"/>
</dbReference>
<dbReference type="SUPFAM" id="SSF53098">
    <property type="entry name" value="Ribonuclease H-like"/>
    <property type="match status" value="1"/>
</dbReference>